<dbReference type="InterPro" id="IPR039712">
    <property type="entry name" value="Meu6"/>
</dbReference>
<keyword evidence="4" id="KW-1185">Reference proteome</keyword>
<evidence type="ECO:0000313" key="3">
    <source>
        <dbReference type="EMBL" id="RPB28263.1"/>
    </source>
</evidence>
<feature type="compositionally biased region" description="Basic and acidic residues" evidence="1">
    <location>
        <begin position="489"/>
        <end position="506"/>
    </location>
</feature>
<feature type="compositionally biased region" description="Basic and acidic residues" evidence="1">
    <location>
        <begin position="314"/>
        <end position="334"/>
    </location>
</feature>
<evidence type="ECO:0000313" key="4">
    <source>
        <dbReference type="Proteomes" id="UP000267821"/>
    </source>
</evidence>
<feature type="compositionally biased region" description="Basic and acidic residues" evidence="1">
    <location>
        <begin position="558"/>
        <end position="567"/>
    </location>
</feature>
<dbReference type="EMBL" id="ML121529">
    <property type="protein sequence ID" value="RPB28263.1"/>
    <property type="molecule type" value="Genomic_DNA"/>
</dbReference>
<dbReference type="PANTHER" id="PTHR42073:SF1">
    <property type="entry name" value="MEIOTIC EXPRESSION UP-REGULATED PROTEIN 6"/>
    <property type="match status" value="1"/>
</dbReference>
<evidence type="ECO:0000256" key="1">
    <source>
        <dbReference type="SAM" id="MobiDB-lite"/>
    </source>
</evidence>
<dbReference type="InterPro" id="IPR011993">
    <property type="entry name" value="PH-like_dom_sf"/>
</dbReference>
<protein>
    <recommendedName>
        <fullName evidence="2">PH domain-containing protein</fullName>
    </recommendedName>
</protein>
<feature type="compositionally biased region" description="Basic residues" evidence="1">
    <location>
        <begin position="287"/>
        <end position="300"/>
    </location>
</feature>
<feature type="compositionally biased region" description="Basic and acidic residues" evidence="1">
    <location>
        <begin position="1"/>
        <end position="18"/>
    </location>
</feature>
<feature type="region of interest" description="Disordered" evidence="1">
    <location>
        <begin position="224"/>
        <end position="388"/>
    </location>
</feature>
<feature type="compositionally biased region" description="Basic and acidic residues" evidence="1">
    <location>
        <begin position="352"/>
        <end position="368"/>
    </location>
</feature>
<dbReference type="Proteomes" id="UP000267821">
    <property type="component" value="Unassembled WGS sequence"/>
</dbReference>
<feature type="region of interest" description="Disordered" evidence="1">
    <location>
        <begin position="467"/>
        <end position="571"/>
    </location>
</feature>
<dbReference type="PANTHER" id="PTHR42073">
    <property type="entry name" value="MEIOTIC EXPRESSION UP-REGULATED PROTEIN 6"/>
    <property type="match status" value="1"/>
</dbReference>
<dbReference type="InterPro" id="IPR001849">
    <property type="entry name" value="PH_domain"/>
</dbReference>
<feature type="compositionally biased region" description="Low complexity" evidence="1">
    <location>
        <begin position="369"/>
        <end position="379"/>
    </location>
</feature>
<dbReference type="PROSITE" id="PS50003">
    <property type="entry name" value="PH_DOMAIN"/>
    <property type="match status" value="1"/>
</dbReference>
<sequence length="615" mass="67861">MTETKPEETLPVVEEPKFEGAPALETPTPAVEHTPVATTTESAPEVKEEVKEETKAEAAKVEAITEGWLEFKPHGLLHFTSTRRWFYLQDEPMEVDNLQSYLKKEKKEKPETAHSTAAYASQTGKGLLFFAKTDTQKAHPIGIFKLADVVDVTPSGTNKFALKLTNDVWNFGAQTTADRDSWVHTIKAKVSEAKEDVEAITSSEGYKATLEKFSKKSVAARVETAKERDEEKKEEEEEKEEKKEDKKDEEKKERKDKKKEKKREEGAKSDDSSDSSSFEDEGSSDKKGKKKRSNSVKAKRTSFFNILGHKDKKHEKEEKVEGKKEEETKTEGPKAEVVAEPSTEAPVVATAEEEKPGEEIKPVEETPKAVESPVAAEEVATPKGNKRHSFFGLFDKRKEVEAVKERDAVSDMPPVIAPIGEEEEAKPVDTATSAPVAEAGTKTPSSPPKESLFDKFALFKSKDKALETEVKKEELSETKPEETEAVEGDAVKESEEKVPEASSPKDARRRSNFFSLGKKDKKHSDVKSDTEEEPSTSKSNQTSPLPKKLSLFRKNSKSAKDAPKIESEEVPPVPEVVPAIVEPQAAVTAEAPAPVEETPVVAETTTTAAPATTTI</sequence>
<dbReference type="Gene3D" id="2.30.29.30">
    <property type="entry name" value="Pleckstrin-homology domain (PH domain)/Phosphotyrosine-binding domain (PTB)"/>
    <property type="match status" value="1"/>
</dbReference>
<proteinExistence type="predicted"/>
<evidence type="ECO:0000259" key="2">
    <source>
        <dbReference type="PROSITE" id="PS50003"/>
    </source>
</evidence>
<feature type="region of interest" description="Disordered" evidence="1">
    <location>
        <begin position="589"/>
        <end position="615"/>
    </location>
</feature>
<dbReference type="SMART" id="SM00233">
    <property type="entry name" value="PH"/>
    <property type="match status" value="1"/>
</dbReference>
<feature type="compositionally biased region" description="Basic and acidic residues" evidence="1">
    <location>
        <begin position="467"/>
        <end position="482"/>
    </location>
</feature>
<dbReference type="OrthoDB" id="5593352at2759"/>
<dbReference type="InParanoid" id="A0A3N4LZC9"/>
<dbReference type="Pfam" id="PF15406">
    <property type="entry name" value="PH_6"/>
    <property type="match status" value="1"/>
</dbReference>
<reference evidence="3 4" key="1">
    <citation type="journal article" date="2018" name="Nat. Ecol. Evol.">
        <title>Pezizomycetes genomes reveal the molecular basis of ectomycorrhizal truffle lifestyle.</title>
        <authorList>
            <person name="Murat C."/>
            <person name="Payen T."/>
            <person name="Noel B."/>
            <person name="Kuo A."/>
            <person name="Morin E."/>
            <person name="Chen J."/>
            <person name="Kohler A."/>
            <person name="Krizsan K."/>
            <person name="Balestrini R."/>
            <person name="Da Silva C."/>
            <person name="Montanini B."/>
            <person name="Hainaut M."/>
            <person name="Levati E."/>
            <person name="Barry K.W."/>
            <person name="Belfiori B."/>
            <person name="Cichocki N."/>
            <person name="Clum A."/>
            <person name="Dockter R.B."/>
            <person name="Fauchery L."/>
            <person name="Guy J."/>
            <person name="Iotti M."/>
            <person name="Le Tacon F."/>
            <person name="Lindquist E.A."/>
            <person name="Lipzen A."/>
            <person name="Malagnac F."/>
            <person name="Mello A."/>
            <person name="Molinier V."/>
            <person name="Miyauchi S."/>
            <person name="Poulain J."/>
            <person name="Riccioni C."/>
            <person name="Rubini A."/>
            <person name="Sitrit Y."/>
            <person name="Splivallo R."/>
            <person name="Traeger S."/>
            <person name="Wang M."/>
            <person name="Zifcakova L."/>
            <person name="Wipf D."/>
            <person name="Zambonelli A."/>
            <person name="Paolocci F."/>
            <person name="Nowrousian M."/>
            <person name="Ottonello S."/>
            <person name="Baldrian P."/>
            <person name="Spatafora J.W."/>
            <person name="Henrissat B."/>
            <person name="Nagy L.G."/>
            <person name="Aury J.M."/>
            <person name="Wincker P."/>
            <person name="Grigoriev I.V."/>
            <person name="Bonfante P."/>
            <person name="Martin F.M."/>
        </authorList>
    </citation>
    <scope>NUCLEOTIDE SEQUENCE [LARGE SCALE GENOMIC DNA]</scope>
    <source>
        <strain evidence="3 4">ATCC MYA-4762</strain>
    </source>
</reference>
<dbReference type="SUPFAM" id="SSF50729">
    <property type="entry name" value="PH domain-like"/>
    <property type="match status" value="1"/>
</dbReference>
<organism evidence="3 4">
    <name type="scientific">Terfezia boudieri ATCC MYA-4762</name>
    <dbReference type="NCBI Taxonomy" id="1051890"/>
    <lineage>
        <taxon>Eukaryota</taxon>
        <taxon>Fungi</taxon>
        <taxon>Dikarya</taxon>
        <taxon>Ascomycota</taxon>
        <taxon>Pezizomycotina</taxon>
        <taxon>Pezizomycetes</taxon>
        <taxon>Pezizales</taxon>
        <taxon>Pezizaceae</taxon>
        <taxon>Terfezia</taxon>
    </lineage>
</organism>
<gene>
    <name evidence="3" type="ORF">L211DRAFT_833239</name>
</gene>
<feature type="domain" description="PH" evidence="2">
    <location>
        <begin position="62"/>
        <end position="191"/>
    </location>
</feature>
<feature type="region of interest" description="Disordered" evidence="1">
    <location>
        <begin position="412"/>
        <end position="454"/>
    </location>
</feature>
<dbReference type="AlphaFoldDB" id="A0A3N4LZC9"/>
<feature type="compositionally biased region" description="Basic and acidic residues" evidence="1">
    <location>
        <begin position="262"/>
        <end position="271"/>
    </location>
</feature>
<accession>A0A3N4LZC9</accession>
<name>A0A3N4LZC9_9PEZI</name>
<feature type="region of interest" description="Disordered" evidence="1">
    <location>
        <begin position="1"/>
        <end position="51"/>
    </location>
</feature>
<dbReference type="InterPro" id="IPR039483">
    <property type="entry name" value="Meu6_PH_dom"/>
</dbReference>
<feature type="compositionally biased region" description="Basic and acidic residues" evidence="1">
    <location>
        <begin position="240"/>
        <end position="253"/>
    </location>
</feature>